<accession>A0A6A5XCL5</accession>
<name>A0A6A5XCL5_9PLEO</name>
<dbReference type="RefSeq" id="XP_033378886.1">
    <property type="nucleotide sequence ID" value="XM_033522899.1"/>
</dbReference>
<gene>
    <name evidence="1" type="ORF">BU24DRAFT_318026</name>
</gene>
<reference evidence="1" key="1">
    <citation type="journal article" date="2020" name="Stud. Mycol.">
        <title>101 Dothideomycetes genomes: a test case for predicting lifestyles and emergence of pathogens.</title>
        <authorList>
            <person name="Haridas S."/>
            <person name="Albert R."/>
            <person name="Binder M."/>
            <person name="Bloem J."/>
            <person name="Labutti K."/>
            <person name="Salamov A."/>
            <person name="Andreopoulos B."/>
            <person name="Baker S."/>
            <person name="Barry K."/>
            <person name="Bills G."/>
            <person name="Bluhm B."/>
            <person name="Cannon C."/>
            <person name="Castanera R."/>
            <person name="Culley D."/>
            <person name="Daum C."/>
            <person name="Ezra D."/>
            <person name="Gonzalez J."/>
            <person name="Henrissat B."/>
            <person name="Kuo A."/>
            <person name="Liang C."/>
            <person name="Lipzen A."/>
            <person name="Lutzoni F."/>
            <person name="Magnuson J."/>
            <person name="Mondo S."/>
            <person name="Nolan M."/>
            <person name="Ohm R."/>
            <person name="Pangilinan J."/>
            <person name="Park H.-J."/>
            <person name="Ramirez L."/>
            <person name="Alfaro M."/>
            <person name="Sun H."/>
            <person name="Tritt A."/>
            <person name="Yoshinaga Y."/>
            <person name="Zwiers L.-H."/>
            <person name="Turgeon B."/>
            <person name="Goodwin S."/>
            <person name="Spatafora J."/>
            <person name="Crous P."/>
            <person name="Grigoriev I."/>
        </authorList>
    </citation>
    <scope>NUCLEOTIDE SEQUENCE</scope>
    <source>
        <strain evidence="1">CBS 175.79</strain>
    </source>
</reference>
<dbReference type="InterPro" id="IPR021514">
    <property type="entry name" value="DUF3176"/>
</dbReference>
<feature type="non-terminal residue" evidence="1">
    <location>
        <position position="98"/>
    </location>
</feature>
<dbReference type="OrthoDB" id="5376804at2759"/>
<dbReference type="AlphaFoldDB" id="A0A6A5XCL5"/>
<dbReference type="GeneID" id="54280296"/>
<dbReference type="EMBL" id="ML978076">
    <property type="protein sequence ID" value="KAF2010547.1"/>
    <property type="molecule type" value="Genomic_DNA"/>
</dbReference>
<dbReference type="PANTHER" id="PTHR35394">
    <property type="entry name" value="DUF3176 DOMAIN-CONTAINING PROTEIN"/>
    <property type="match status" value="1"/>
</dbReference>
<sequence length="98" mass="10714">WGWECASMATGIISIALAVAVLCEVNKKPIEDWKLPIQPNALVSVFSTVAKSAMLVPITSGLGQLKWIHFDSSTARYVQHLDVFDEASRGPWGSLMIL</sequence>
<evidence type="ECO:0000313" key="2">
    <source>
        <dbReference type="Proteomes" id="UP000799778"/>
    </source>
</evidence>
<dbReference type="Proteomes" id="UP000799778">
    <property type="component" value="Unassembled WGS sequence"/>
</dbReference>
<keyword evidence="2" id="KW-1185">Reference proteome</keyword>
<feature type="non-terminal residue" evidence="1">
    <location>
        <position position="1"/>
    </location>
</feature>
<protein>
    <submittedName>
        <fullName evidence="1">Uncharacterized protein</fullName>
    </submittedName>
</protein>
<dbReference type="PANTHER" id="PTHR35394:SF5">
    <property type="entry name" value="DUF3176 DOMAIN-CONTAINING PROTEIN"/>
    <property type="match status" value="1"/>
</dbReference>
<dbReference type="Pfam" id="PF11374">
    <property type="entry name" value="DUF3176"/>
    <property type="match status" value="1"/>
</dbReference>
<proteinExistence type="predicted"/>
<organism evidence="1 2">
    <name type="scientific">Aaosphaeria arxii CBS 175.79</name>
    <dbReference type="NCBI Taxonomy" id="1450172"/>
    <lineage>
        <taxon>Eukaryota</taxon>
        <taxon>Fungi</taxon>
        <taxon>Dikarya</taxon>
        <taxon>Ascomycota</taxon>
        <taxon>Pezizomycotina</taxon>
        <taxon>Dothideomycetes</taxon>
        <taxon>Pleosporomycetidae</taxon>
        <taxon>Pleosporales</taxon>
        <taxon>Pleosporales incertae sedis</taxon>
        <taxon>Aaosphaeria</taxon>
    </lineage>
</organism>
<evidence type="ECO:0000313" key="1">
    <source>
        <dbReference type="EMBL" id="KAF2010547.1"/>
    </source>
</evidence>